<keyword evidence="6" id="KW-0732">Signal</keyword>
<organism evidence="8 9">
    <name type="scientific">Bremerella cremea</name>
    <dbReference type="NCBI Taxonomy" id="1031537"/>
    <lineage>
        <taxon>Bacteria</taxon>
        <taxon>Pseudomonadati</taxon>
        <taxon>Planctomycetota</taxon>
        <taxon>Planctomycetia</taxon>
        <taxon>Pirellulales</taxon>
        <taxon>Pirellulaceae</taxon>
        <taxon>Bremerella</taxon>
    </lineage>
</organism>
<keyword evidence="3" id="KW-0560">Oxidoreductase</keyword>
<evidence type="ECO:0000256" key="5">
    <source>
        <dbReference type="ARBA" id="ARBA00023014"/>
    </source>
</evidence>
<dbReference type="PANTHER" id="PTHR43498">
    <property type="entry name" value="FERREDOXIN:COB-COM HETERODISULFIDE REDUCTASE SUBUNIT A"/>
    <property type="match status" value="1"/>
</dbReference>
<evidence type="ECO:0000256" key="4">
    <source>
        <dbReference type="ARBA" id="ARBA00023004"/>
    </source>
</evidence>
<feature type="chain" id="PRO_5016951245" evidence="6">
    <location>
        <begin position="27"/>
        <end position="690"/>
    </location>
</feature>
<dbReference type="Pfam" id="PF25275">
    <property type="entry name" value="Golvesin_C"/>
    <property type="match status" value="1"/>
</dbReference>
<feature type="signal peptide" evidence="6">
    <location>
        <begin position="1"/>
        <end position="26"/>
    </location>
</feature>
<dbReference type="Pfam" id="PF12831">
    <property type="entry name" value="FAD_oxidored"/>
    <property type="match status" value="1"/>
</dbReference>
<evidence type="ECO:0000256" key="2">
    <source>
        <dbReference type="ARBA" id="ARBA00022723"/>
    </source>
</evidence>
<dbReference type="GO" id="GO:0016491">
    <property type="term" value="F:oxidoreductase activity"/>
    <property type="evidence" value="ECO:0007669"/>
    <property type="project" value="UniProtKB-KW"/>
</dbReference>
<evidence type="ECO:0000256" key="1">
    <source>
        <dbReference type="ARBA" id="ARBA00022485"/>
    </source>
</evidence>
<dbReference type="SUPFAM" id="SSF51905">
    <property type="entry name" value="FAD/NAD(P)-binding domain"/>
    <property type="match status" value="1"/>
</dbReference>
<dbReference type="InterPro" id="IPR036188">
    <property type="entry name" value="FAD/NAD-bd_sf"/>
</dbReference>
<evidence type="ECO:0000313" key="8">
    <source>
        <dbReference type="EMBL" id="RCS50607.1"/>
    </source>
</evidence>
<gene>
    <name evidence="8" type="ORF">DTL42_10905</name>
</gene>
<dbReference type="InterPro" id="IPR033803">
    <property type="entry name" value="CBD-like_Golvesin-Xly"/>
</dbReference>
<name>A0A368KS82_9BACT</name>
<keyword evidence="2" id="KW-0479">Metal-binding</keyword>
<sequence length="690" mass="75394">MLSVRLLFTAVLSLVLAGLSQGQLFAETKSVDVVVYGATPGGVCAAIAAAREGASVILLEPTSHVGGVNTGGLSFSDSNQTVRSTVMGLFDEWHRRIEDDYRSRGVKLPYDVSVKDNSKWTYEPHVAMRVTKAMLKEAGVDVLTQRELKSVRKEDATIVEIETTGGSYAAKTFVDATYEGDLMAAAGVQWTIGREGKAAFGESLAGKRYPKGRMKLSGFDAQGNLLPLVTTSELGNESEGDDRVMVYSFRLCLTSDPANRIPFPKPEHYDPARFEVVRRYAKSGGTSFGIDLYPLPGNKLDGNNSIGGQFSLGLVGACNGWSEGDAQRRAEIFEAHRQYTLEFYHFLTTDQAVPEEVRKKYAALGLCRDEFPDTDHWPPQLYVREGRRMQGMYVVSEDDILKNPTKEDPIVVSSFPIDSHDCQRVAFEDGTVADEGTIFPVRMPGRRHGYAYHIPYRAILPQANQCDNLLVPVALSCTHVGISSIRVEPTWMILGQSAGIAAAVAAEDGVTVQDLPYERLKKRLLAQGQVLELPKLPELPEPSNEGSIPKKSLAGIVLDDTDAQLEGAWSHSTNFKPNIEKGYVHDEAKGDGLSRATFKLSVPKSGRYLVLMAYSPHPTRAKNVPVRIHSGGKEVLWHIDQTQPLPTGKMFREIGQVALSADGDTVIDIGNEGTDGFVILDALQLIPVAP</sequence>
<dbReference type="Proteomes" id="UP000253562">
    <property type="component" value="Unassembled WGS sequence"/>
</dbReference>
<keyword evidence="4" id="KW-0408">Iron</keyword>
<reference evidence="8 9" key="1">
    <citation type="submission" date="2018-07" db="EMBL/GenBank/DDBJ databases">
        <title>Comparative genomes isolates from brazilian mangrove.</title>
        <authorList>
            <person name="De Araujo J.E."/>
            <person name="Taketani R.G."/>
            <person name="Silva M.C.P."/>
            <person name="Lourenco M.V."/>
            <person name="Oliveira V.M."/>
            <person name="Andreote F.D."/>
        </authorList>
    </citation>
    <scope>NUCLEOTIDE SEQUENCE [LARGE SCALE GENOMIC DNA]</scope>
    <source>
        <strain evidence="8 9">HEX PRIS-MGV</strain>
    </source>
</reference>
<keyword evidence="5" id="KW-0411">Iron-sulfur</keyword>
<dbReference type="InterPro" id="IPR039650">
    <property type="entry name" value="HdrA-like"/>
</dbReference>
<comment type="caution">
    <text evidence="8">The sequence shown here is derived from an EMBL/GenBank/DDBJ whole genome shotgun (WGS) entry which is preliminary data.</text>
</comment>
<dbReference type="RefSeq" id="WP_114368754.1">
    <property type="nucleotide sequence ID" value="NZ_QPEX01000019.1"/>
</dbReference>
<dbReference type="AlphaFoldDB" id="A0A368KS82"/>
<dbReference type="Gene3D" id="3.50.50.60">
    <property type="entry name" value="FAD/NAD(P)-binding domain"/>
    <property type="match status" value="1"/>
</dbReference>
<dbReference type="GO" id="GO:0051539">
    <property type="term" value="F:4 iron, 4 sulfur cluster binding"/>
    <property type="evidence" value="ECO:0007669"/>
    <property type="project" value="UniProtKB-KW"/>
</dbReference>
<keyword evidence="1" id="KW-0004">4Fe-4S</keyword>
<evidence type="ECO:0000256" key="3">
    <source>
        <dbReference type="ARBA" id="ARBA00023002"/>
    </source>
</evidence>
<dbReference type="GO" id="GO:0046872">
    <property type="term" value="F:metal ion binding"/>
    <property type="evidence" value="ECO:0007669"/>
    <property type="project" value="UniProtKB-KW"/>
</dbReference>
<accession>A0A368KS82</accession>
<dbReference type="OrthoDB" id="287984at2"/>
<dbReference type="EMBL" id="QPEX01000019">
    <property type="protein sequence ID" value="RCS50607.1"/>
    <property type="molecule type" value="Genomic_DNA"/>
</dbReference>
<evidence type="ECO:0000259" key="7">
    <source>
        <dbReference type="Pfam" id="PF25275"/>
    </source>
</evidence>
<evidence type="ECO:0000256" key="6">
    <source>
        <dbReference type="SAM" id="SignalP"/>
    </source>
</evidence>
<protein>
    <submittedName>
        <fullName evidence="8">FAD-dependent oxidoreductase</fullName>
    </submittedName>
</protein>
<feature type="domain" description="Golvesin/Xly CBD-like" evidence="7">
    <location>
        <begin position="557"/>
        <end position="685"/>
    </location>
</feature>
<evidence type="ECO:0000313" key="9">
    <source>
        <dbReference type="Proteomes" id="UP000253562"/>
    </source>
</evidence>
<dbReference type="PANTHER" id="PTHR43498:SF1">
    <property type="entry name" value="COB--COM HETERODISULFIDE REDUCTASE IRON-SULFUR SUBUNIT A"/>
    <property type="match status" value="1"/>
</dbReference>
<proteinExistence type="predicted"/>